<evidence type="ECO:0000256" key="1">
    <source>
        <dbReference type="SAM" id="SignalP"/>
    </source>
</evidence>
<dbReference type="PROSITE" id="PS51257">
    <property type="entry name" value="PROKAR_LIPOPROTEIN"/>
    <property type="match status" value="1"/>
</dbReference>
<organism evidence="2 3">
    <name type="scientific">Paenibacillus montanisoli</name>
    <dbReference type="NCBI Taxonomy" id="2081970"/>
    <lineage>
        <taxon>Bacteria</taxon>
        <taxon>Bacillati</taxon>
        <taxon>Bacillota</taxon>
        <taxon>Bacilli</taxon>
        <taxon>Bacillales</taxon>
        <taxon>Paenibacillaceae</taxon>
        <taxon>Paenibacillus</taxon>
    </lineage>
</organism>
<dbReference type="Gene3D" id="3.40.190.10">
    <property type="entry name" value="Periplasmic binding protein-like II"/>
    <property type="match status" value="2"/>
</dbReference>
<comment type="caution">
    <text evidence="2">The sequence shown here is derived from an EMBL/GenBank/DDBJ whole genome shotgun (WGS) entry which is preliminary data.</text>
</comment>
<feature type="signal peptide" evidence="1">
    <location>
        <begin position="1"/>
        <end position="26"/>
    </location>
</feature>
<protein>
    <recommendedName>
        <fullName evidence="4">ABC transporter substrate-binding protein</fullName>
    </recommendedName>
</protein>
<dbReference type="PANTHER" id="PTHR43649">
    <property type="entry name" value="ARABINOSE-BINDING PROTEIN-RELATED"/>
    <property type="match status" value="1"/>
</dbReference>
<gene>
    <name evidence="2" type="ORF">DL346_22095</name>
</gene>
<name>A0A328TYZ6_9BACL</name>
<dbReference type="SUPFAM" id="SSF53850">
    <property type="entry name" value="Periplasmic binding protein-like II"/>
    <property type="match status" value="1"/>
</dbReference>
<dbReference type="Pfam" id="PF13416">
    <property type="entry name" value="SBP_bac_8"/>
    <property type="match status" value="1"/>
</dbReference>
<feature type="chain" id="PRO_5039496592" description="ABC transporter substrate-binding protein" evidence="1">
    <location>
        <begin position="27"/>
        <end position="493"/>
    </location>
</feature>
<dbReference type="EMBL" id="QLUW01000004">
    <property type="protein sequence ID" value="RAP74733.1"/>
    <property type="molecule type" value="Genomic_DNA"/>
</dbReference>
<dbReference type="Proteomes" id="UP000249260">
    <property type="component" value="Unassembled WGS sequence"/>
</dbReference>
<keyword evidence="3" id="KW-1185">Reference proteome</keyword>
<keyword evidence="1" id="KW-0732">Signal</keyword>
<proteinExistence type="predicted"/>
<dbReference type="PANTHER" id="PTHR43649:SF12">
    <property type="entry name" value="DIACETYLCHITOBIOSE BINDING PROTEIN DASA"/>
    <property type="match status" value="1"/>
</dbReference>
<evidence type="ECO:0000313" key="3">
    <source>
        <dbReference type="Proteomes" id="UP000249260"/>
    </source>
</evidence>
<dbReference type="RefSeq" id="WP_112884520.1">
    <property type="nucleotide sequence ID" value="NZ_QLUW01000004.1"/>
</dbReference>
<dbReference type="OrthoDB" id="9787283at2"/>
<evidence type="ECO:0008006" key="4">
    <source>
        <dbReference type="Google" id="ProtNLM"/>
    </source>
</evidence>
<dbReference type="AlphaFoldDB" id="A0A328TYZ6"/>
<sequence>MKQIKSKLAILLSCTTLLSACGSVNSSEKPAADNAAEEVKLTSISFLTKDYYKDPEVAQMLSDQFKSKTNIALEIKHIPQNNWEDKVTASFVSGDMPDIARLPANPYPYVKQDFLVPLDDFIQNNAKVKAILDANPNVVEPFKFFGKTYGISVTNQKYMSMWLRSDWLNKLGVQQPKTMDELVQILTKFRDGDLDNNGKDDTIPLTLSAVLKDQDMFAAYFNTRNEIYMKDGKAVVPFLTPEYKEYLDFMKKLYSERLIDLEMPTNTSYGAVRTKFMNGEAGGIIMWDDVYDTLKEGLDKNFKDANLEFIKPFEGDKGVFGLSYYEADSPIGITKASEHPKETFDAFFTWLLTDPQAVISTSRGIEGYHYKLVDGKLLPIEDKGGVGFRGQSFPPLDRNFKYPFTFDEETQGEYDSIIEIAKLGESYKDKVATDLPSSEFALYSNVVDDLKTKVTEQFHNYVIGNLDYDSYVKNFTAYAKEINLQAAIDEINK</sequence>
<dbReference type="InterPro" id="IPR050490">
    <property type="entry name" value="Bact_solute-bd_prot1"/>
</dbReference>
<accession>A0A328TYZ6</accession>
<dbReference type="InterPro" id="IPR006059">
    <property type="entry name" value="SBP"/>
</dbReference>
<evidence type="ECO:0000313" key="2">
    <source>
        <dbReference type="EMBL" id="RAP74733.1"/>
    </source>
</evidence>
<reference evidence="2 3" key="1">
    <citation type="submission" date="2018-06" db="EMBL/GenBank/DDBJ databases">
        <title>Paenibacillus montanisoli sp. nov., isolated from mountain area soil.</title>
        <authorList>
            <person name="Wu M."/>
        </authorList>
    </citation>
    <scope>NUCLEOTIDE SEQUENCE [LARGE SCALE GENOMIC DNA]</scope>
    <source>
        <strain evidence="2 3">RA17</strain>
    </source>
</reference>